<dbReference type="OrthoDB" id="1934762at2759"/>
<evidence type="ECO:0000256" key="2">
    <source>
        <dbReference type="ARBA" id="ARBA00022692"/>
    </source>
</evidence>
<comment type="subcellular location">
    <subcellularLocation>
        <location evidence="1">Membrane</location>
        <topology evidence="1">Single-pass membrane protein</topology>
    </subcellularLocation>
</comment>
<organism evidence="8 9">
    <name type="scientific">Tetracentron sinense</name>
    <name type="common">Spur-leaf</name>
    <dbReference type="NCBI Taxonomy" id="13715"/>
    <lineage>
        <taxon>Eukaryota</taxon>
        <taxon>Viridiplantae</taxon>
        <taxon>Streptophyta</taxon>
        <taxon>Embryophyta</taxon>
        <taxon>Tracheophyta</taxon>
        <taxon>Spermatophyta</taxon>
        <taxon>Magnoliopsida</taxon>
        <taxon>Trochodendrales</taxon>
        <taxon>Trochodendraceae</taxon>
        <taxon>Tetracentron</taxon>
    </lineage>
</organism>
<gene>
    <name evidence="8" type="ORF">HHK36_003218</name>
</gene>
<name>A0A834ZS51_TETSI</name>
<dbReference type="Pfam" id="PF03168">
    <property type="entry name" value="LEA_2"/>
    <property type="match status" value="1"/>
</dbReference>
<evidence type="ECO:0000256" key="1">
    <source>
        <dbReference type="ARBA" id="ARBA00004167"/>
    </source>
</evidence>
<dbReference type="GO" id="GO:0005886">
    <property type="term" value="C:plasma membrane"/>
    <property type="evidence" value="ECO:0007669"/>
    <property type="project" value="TreeGrafter"/>
</dbReference>
<feature type="compositionally biased region" description="Basic residues" evidence="5">
    <location>
        <begin position="174"/>
        <end position="194"/>
    </location>
</feature>
<keyword evidence="2 6" id="KW-0812">Transmembrane</keyword>
<dbReference type="GO" id="GO:0098542">
    <property type="term" value="P:defense response to other organism"/>
    <property type="evidence" value="ECO:0007669"/>
    <property type="project" value="InterPro"/>
</dbReference>
<protein>
    <recommendedName>
        <fullName evidence="7">Late embryogenesis abundant protein LEA-2 subgroup domain-containing protein</fullName>
    </recommendedName>
</protein>
<keyword evidence="3 6" id="KW-1133">Transmembrane helix</keyword>
<dbReference type="EMBL" id="JABCRI010000002">
    <property type="protein sequence ID" value="KAF8410685.1"/>
    <property type="molecule type" value="Genomic_DNA"/>
</dbReference>
<accession>A0A834ZS51</accession>
<evidence type="ECO:0000259" key="7">
    <source>
        <dbReference type="Pfam" id="PF03168"/>
    </source>
</evidence>
<reference evidence="8 9" key="1">
    <citation type="submission" date="2020-04" db="EMBL/GenBank/DDBJ databases">
        <title>Plant Genome Project.</title>
        <authorList>
            <person name="Zhang R.-G."/>
        </authorList>
    </citation>
    <scope>NUCLEOTIDE SEQUENCE [LARGE SCALE GENOMIC DNA]</scope>
    <source>
        <strain evidence="8">YNK0</strain>
        <tissue evidence="8">Leaf</tissue>
    </source>
</reference>
<dbReference type="PANTHER" id="PTHR31415:SF89">
    <property type="entry name" value="PROTEIN NDR1-LIKE"/>
    <property type="match status" value="1"/>
</dbReference>
<feature type="region of interest" description="Disordered" evidence="5">
    <location>
        <begin position="161"/>
        <end position="194"/>
    </location>
</feature>
<evidence type="ECO:0000313" key="9">
    <source>
        <dbReference type="Proteomes" id="UP000655225"/>
    </source>
</evidence>
<evidence type="ECO:0000313" key="8">
    <source>
        <dbReference type="EMBL" id="KAF8410685.1"/>
    </source>
</evidence>
<evidence type="ECO:0000256" key="6">
    <source>
        <dbReference type="SAM" id="Phobius"/>
    </source>
</evidence>
<keyword evidence="4 6" id="KW-0472">Membrane</keyword>
<sequence length="194" mass="22069">MCQPNSFYQWLLQVLVLIGLLSFFLWLGLRPKHPTYTIANFNIPLNDRNTTSPTDEVSRNTTTSFDLEISNPNKDAGIYYDNIIVTLFFGDASVGETTIPSFYQGKHKTHTIPESLNADGRIWNAALRAILNGTTEVKVGVVTRIRYRMSSWKSKRHRMDMQGNVPVGSDGKISGKKKKIKLHHSSKKWRSRLT</sequence>
<keyword evidence="9" id="KW-1185">Reference proteome</keyword>
<dbReference type="Proteomes" id="UP000655225">
    <property type="component" value="Unassembled WGS sequence"/>
</dbReference>
<evidence type="ECO:0000256" key="3">
    <source>
        <dbReference type="ARBA" id="ARBA00022989"/>
    </source>
</evidence>
<dbReference type="InterPro" id="IPR004864">
    <property type="entry name" value="LEA_2"/>
</dbReference>
<dbReference type="InterPro" id="IPR044839">
    <property type="entry name" value="NDR1-like"/>
</dbReference>
<proteinExistence type="predicted"/>
<dbReference type="PANTHER" id="PTHR31415">
    <property type="entry name" value="OS05G0367900 PROTEIN"/>
    <property type="match status" value="1"/>
</dbReference>
<feature type="transmembrane region" description="Helical" evidence="6">
    <location>
        <begin position="6"/>
        <end position="29"/>
    </location>
</feature>
<dbReference type="OMA" id="WGIKSKF"/>
<evidence type="ECO:0000256" key="4">
    <source>
        <dbReference type="ARBA" id="ARBA00023136"/>
    </source>
</evidence>
<dbReference type="GO" id="GO:0009506">
    <property type="term" value="C:plasmodesma"/>
    <property type="evidence" value="ECO:0007669"/>
    <property type="project" value="TreeGrafter"/>
</dbReference>
<feature type="domain" description="Late embryogenesis abundant protein LEA-2 subgroup" evidence="7">
    <location>
        <begin position="67"/>
        <end position="163"/>
    </location>
</feature>
<comment type="caution">
    <text evidence="8">The sequence shown here is derived from an EMBL/GenBank/DDBJ whole genome shotgun (WGS) entry which is preliminary data.</text>
</comment>
<evidence type="ECO:0000256" key="5">
    <source>
        <dbReference type="SAM" id="MobiDB-lite"/>
    </source>
</evidence>
<dbReference type="AlphaFoldDB" id="A0A834ZS51"/>